<proteinExistence type="predicted"/>
<reference evidence="1 2" key="1">
    <citation type="submission" date="2023-07" db="EMBL/GenBank/DDBJ databases">
        <title>Genomic Encyclopedia of Type Strains, Phase IV (KMG-IV): sequencing the most valuable type-strain genomes for metagenomic binning, comparative biology and taxonomic classification.</title>
        <authorList>
            <person name="Goeker M."/>
        </authorList>
    </citation>
    <scope>NUCLEOTIDE SEQUENCE [LARGE SCALE GENOMIC DNA]</scope>
    <source>
        <strain evidence="1 2">DSM 23837</strain>
    </source>
</reference>
<protein>
    <submittedName>
        <fullName evidence="1">Tetratricopeptide (TPR) repeat protein</fullName>
    </submittedName>
</protein>
<dbReference type="Pfam" id="PF18801">
    <property type="entry name" value="RapH_N"/>
    <property type="match status" value="1"/>
</dbReference>
<dbReference type="Proteomes" id="UP001223586">
    <property type="component" value="Unassembled WGS sequence"/>
</dbReference>
<accession>A0ABT9WXX6</accession>
<dbReference type="InterPro" id="IPR019734">
    <property type="entry name" value="TPR_rpt"/>
</dbReference>
<evidence type="ECO:0000313" key="1">
    <source>
        <dbReference type="EMBL" id="MDQ0178149.1"/>
    </source>
</evidence>
<organism evidence="1 2">
    <name type="scientific">Bacillus chungangensis</name>
    <dbReference type="NCBI Taxonomy" id="587633"/>
    <lineage>
        <taxon>Bacteria</taxon>
        <taxon>Bacillati</taxon>
        <taxon>Bacillota</taxon>
        <taxon>Bacilli</taxon>
        <taxon>Bacillales</taxon>
        <taxon>Bacillaceae</taxon>
        <taxon>Bacillus</taxon>
    </lineage>
</organism>
<dbReference type="SUPFAM" id="SSF48452">
    <property type="entry name" value="TPR-like"/>
    <property type="match status" value="1"/>
</dbReference>
<dbReference type="Pfam" id="PF13424">
    <property type="entry name" value="TPR_12"/>
    <property type="match status" value="1"/>
</dbReference>
<dbReference type="EMBL" id="JAUSTT010000034">
    <property type="protein sequence ID" value="MDQ0178149.1"/>
    <property type="molecule type" value="Genomic_DNA"/>
</dbReference>
<name>A0ABT9WXX6_9BACI</name>
<comment type="caution">
    <text evidence="1">The sequence shown here is derived from an EMBL/GenBank/DDBJ whole genome shotgun (WGS) entry which is preliminary data.</text>
</comment>
<sequence length="331" mass="39346">MIKARKLKEEIDKKINNIEPDQEILIYYSLLEFRYKILIEDFEHHLNEDLIISEETDKFLQFYYHFFKFIYAMEIGNYSNAKKHCECADKLLEFIPDEAEKAEFNYRISVFYYHIGQRVEAVNFASKAKQFFSKNPGYEVKLAASENILGMAYTRLRKFELAEKHLIASLNIFQELDEKSLILKVNHNLGMLYADQNFSELAIRYLSESFNVGEKYKTSFLLAREHYKIGNKKEATTYIEKGLKACNKEYIHHFNILKALNDQIPIDQLEEVIKNAIEYFKSEDLWSFVKDYAQELAIRLFDINNYKKSSEYFILSYKAGEKLLEWGKLKR</sequence>
<dbReference type="SMART" id="SM00028">
    <property type="entry name" value="TPR"/>
    <property type="match status" value="3"/>
</dbReference>
<dbReference type="InterPro" id="IPR011990">
    <property type="entry name" value="TPR-like_helical_dom_sf"/>
</dbReference>
<evidence type="ECO:0000313" key="2">
    <source>
        <dbReference type="Proteomes" id="UP001223586"/>
    </source>
</evidence>
<gene>
    <name evidence="1" type="ORF">J2S08_004052</name>
</gene>
<keyword evidence="2" id="KW-1185">Reference proteome</keyword>
<dbReference type="Gene3D" id="1.25.40.10">
    <property type="entry name" value="Tetratricopeptide repeat domain"/>
    <property type="match status" value="1"/>
</dbReference>